<feature type="signal peptide" evidence="1">
    <location>
        <begin position="1"/>
        <end position="22"/>
    </location>
</feature>
<dbReference type="RefSeq" id="WP_128389523.1">
    <property type="nucleotide sequence ID" value="NZ_SBII01000004.1"/>
</dbReference>
<dbReference type="Gene3D" id="2.130.10.10">
    <property type="entry name" value="YVTN repeat-like/Quinoprotein amine dehydrogenase"/>
    <property type="match status" value="1"/>
</dbReference>
<keyword evidence="3" id="KW-1185">Reference proteome</keyword>
<dbReference type="Proteomes" id="UP000287527">
    <property type="component" value="Unassembled WGS sequence"/>
</dbReference>
<dbReference type="OrthoDB" id="9773938at2"/>
<organism evidence="2 3">
    <name type="scientific">Flavobacterium cerinum</name>
    <dbReference type="NCBI Taxonomy" id="2502784"/>
    <lineage>
        <taxon>Bacteria</taxon>
        <taxon>Pseudomonadati</taxon>
        <taxon>Bacteroidota</taxon>
        <taxon>Flavobacteriia</taxon>
        <taxon>Flavobacteriales</taxon>
        <taxon>Flavobacteriaceae</taxon>
        <taxon>Flavobacterium</taxon>
    </lineage>
</organism>
<dbReference type="AlphaFoldDB" id="A0A444HC47"/>
<dbReference type="InterPro" id="IPR051200">
    <property type="entry name" value="Host-pathogen_enzymatic-act"/>
</dbReference>
<reference evidence="2 3" key="1">
    <citation type="submission" date="2019-01" db="EMBL/GenBank/DDBJ databases">
        <title>Flavobacterium sp. nov.,isolated from freshwater.</title>
        <authorList>
            <person name="Zhang R."/>
            <person name="Du Z.-J."/>
        </authorList>
    </citation>
    <scope>NUCLEOTIDE SEQUENCE [LARGE SCALE GENOMIC DNA]</scope>
    <source>
        <strain evidence="2 3">1E403</strain>
    </source>
</reference>
<dbReference type="InterPro" id="IPR011044">
    <property type="entry name" value="Quino_amine_DH_bsu"/>
</dbReference>
<evidence type="ECO:0000313" key="3">
    <source>
        <dbReference type="Proteomes" id="UP000287527"/>
    </source>
</evidence>
<comment type="caution">
    <text evidence="2">The sequence shown here is derived from an EMBL/GenBank/DDBJ whole genome shotgun (WGS) entry which is preliminary data.</text>
</comment>
<gene>
    <name evidence="2" type="ORF">EPI11_08465</name>
</gene>
<accession>A0A444HC47</accession>
<sequence>MKLHKLLLTVILGSFLFVSCSSDDNNDSKPSGAYDNGVIVLNQGNFLKGNASISFLSNSFVTENNIFSTVNNGAVLGDTGQDIGFKGDLAYIVLNVSNKIEIVNRYTFAKVATISNGLVNPRYIAFHNDKAYVTNWGDGNIKTDDYVAVIDLKTNTVTGTIPVVEGPERIIEENGKLYVAHAGGFGYGNTITVIKTANNTIETTITVGDVPNSIETENGKLYVLTSGKSEFSGSESAGKFHIITLNDNKVTTTLDFTGLTHPSNLVIEDNRIYYTLNNDVYTMTLAPSVLPATSLFSTTAQGVKNGINCFAVEDSRIYVGDALDFNSNGKVYVYSLQGALQHSTTVGLIPAGFYFND</sequence>
<proteinExistence type="predicted"/>
<dbReference type="InterPro" id="IPR031815">
    <property type="entry name" value="DUF5074"/>
</dbReference>
<dbReference type="EMBL" id="SBII01000004">
    <property type="protein sequence ID" value="RWX01044.1"/>
    <property type="molecule type" value="Genomic_DNA"/>
</dbReference>
<dbReference type="PROSITE" id="PS51257">
    <property type="entry name" value="PROKAR_LIPOPROTEIN"/>
    <property type="match status" value="1"/>
</dbReference>
<dbReference type="InterPro" id="IPR015943">
    <property type="entry name" value="WD40/YVTN_repeat-like_dom_sf"/>
</dbReference>
<dbReference type="PANTHER" id="PTHR47197:SF3">
    <property type="entry name" value="DIHYDRO-HEME D1 DEHYDROGENASE"/>
    <property type="match status" value="1"/>
</dbReference>
<evidence type="ECO:0008006" key="4">
    <source>
        <dbReference type="Google" id="ProtNLM"/>
    </source>
</evidence>
<dbReference type="PANTHER" id="PTHR47197">
    <property type="entry name" value="PROTEIN NIRF"/>
    <property type="match status" value="1"/>
</dbReference>
<keyword evidence="1" id="KW-0732">Signal</keyword>
<dbReference type="Pfam" id="PF16819">
    <property type="entry name" value="DUF5074"/>
    <property type="match status" value="1"/>
</dbReference>
<evidence type="ECO:0000313" key="2">
    <source>
        <dbReference type="EMBL" id="RWX01044.1"/>
    </source>
</evidence>
<protein>
    <recommendedName>
        <fullName evidence="4">YncE family protein</fullName>
    </recommendedName>
</protein>
<evidence type="ECO:0000256" key="1">
    <source>
        <dbReference type="SAM" id="SignalP"/>
    </source>
</evidence>
<name>A0A444HC47_9FLAO</name>
<dbReference type="SUPFAM" id="SSF50969">
    <property type="entry name" value="YVTN repeat-like/Quinoprotein amine dehydrogenase"/>
    <property type="match status" value="1"/>
</dbReference>
<feature type="chain" id="PRO_5019474765" description="YncE family protein" evidence="1">
    <location>
        <begin position="23"/>
        <end position="357"/>
    </location>
</feature>